<evidence type="ECO:0000259" key="3">
    <source>
        <dbReference type="SMART" id="SM00382"/>
    </source>
</evidence>
<dbReference type="PIRSF" id="PIRSF002849">
    <property type="entry name" value="AAA_ATPase_chaperone_MoxR_prd"/>
    <property type="match status" value="1"/>
</dbReference>
<dbReference type="SMART" id="SM00382">
    <property type="entry name" value="AAA"/>
    <property type="match status" value="1"/>
</dbReference>
<dbReference type="PANTHER" id="PTHR42759:SF1">
    <property type="entry name" value="MAGNESIUM-CHELATASE SUBUNIT CHLD"/>
    <property type="match status" value="1"/>
</dbReference>
<comment type="caution">
    <text evidence="4">The sequence shown here is derived from an EMBL/GenBank/DDBJ whole genome shotgun (WGS) entry which is preliminary data.</text>
</comment>
<accession>A0A1J5QYA7</accession>
<dbReference type="PANTHER" id="PTHR42759">
    <property type="entry name" value="MOXR FAMILY PROTEIN"/>
    <property type="match status" value="1"/>
</dbReference>
<dbReference type="InterPro" id="IPR041628">
    <property type="entry name" value="ChlI/MoxR_AAA_lid"/>
</dbReference>
<dbReference type="Gene3D" id="3.40.50.300">
    <property type="entry name" value="P-loop containing nucleotide triphosphate hydrolases"/>
    <property type="match status" value="1"/>
</dbReference>
<dbReference type="FunFam" id="3.40.50.300:FF:000640">
    <property type="entry name" value="MoxR family ATPase"/>
    <property type="match status" value="1"/>
</dbReference>
<dbReference type="InterPro" id="IPR027417">
    <property type="entry name" value="P-loop_NTPase"/>
</dbReference>
<evidence type="ECO:0000256" key="2">
    <source>
        <dbReference type="ARBA" id="ARBA00022840"/>
    </source>
</evidence>
<dbReference type="CDD" id="cd00009">
    <property type="entry name" value="AAA"/>
    <property type="match status" value="1"/>
</dbReference>
<dbReference type="InterPro" id="IPR011703">
    <property type="entry name" value="ATPase_AAA-3"/>
</dbReference>
<dbReference type="Gene3D" id="1.10.8.80">
    <property type="entry name" value="Magnesium chelatase subunit I, C-Terminal domain"/>
    <property type="match status" value="1"/>
</dbReference>
<dbReference type="Pfam" id="PF07726">
    <property type="entry name" value="AAA_3"/>
    <property type="match status" value="1"/>
</dbReference>
<sequence>MMADPRVHLLSDREAATARQRRIVQLRSTLSRRIVGQEHLLDRMLVALLTGGHLLVEGLPGLAKTTAVKALANAVHASFQRVQFTPDLLPGDITGGDVFLPAEGRSRFVEGPLFHDIVLADEINRAPAKVQSALLEAMQERQVTVGRTTHALPPLFLVMATQNPLEQSGTYPLPEAQLDRFLLHVVLDYPSEQQERIILDMDLAREGLLRDDDPASPPVDAATVLQARAEVRSVHLADSLRNTIVALVRATREPELRDGSLVGLVAAGASPRAMLALAHSAQALAYLRGRDYVIPDDIVELAPDVLRHRIVLNLEAELRGVDADALVSRLLQGCKFDI</sequence>
<dbReference type="GO" id="GO:0016887">
    <property type="term" value="F:ATP hydrolysis activity"/>
    <property type="evidence" value="ECO:0007669"/>
    <property type="project" value="InterPro"/>
</dbReference>
<keyword evidence="2" id="KW-0067">ATP-binding</keyword>
<feature type="domain" description="AAA+ ATPase" evidence="3">
    <location>
        <begin position="50"/>
        <end position="191"/>
    </location>
</feature>
<keyword evidence="4" id="KW-0378">Hydrolase</keyword>
<protein>
    <submittedName>
        <fullName evidence="4">ATPase RavA</fullName>
        <ecNumber evidence="4">3.6.3.-</ecNumber>
    </submittedName>
</protein>
<dbReference type="SUPFAM" id="SSF52540">
    <property type="entry name" value="P-loop containing nucleoside triphosphate hydrolases"/>
    <property type="match status" value="1"/>
</dbReference>
<dbReference type="EMBL" id="MLJW01000589">
    <property type="protein sequence ID" value="OIQ84823.1"/>
    <property type="molecule type" value="Genomic_DNA"/>
</dbReference>
<dbReference type="GO" id="GO:0005524">
    <property type="term" value="F:ATP binding"/>
    <property type="evidence" value="ECO:0007669"/>
    <property type="project" value="UniProtKB-KW"/>
</dbReference>
<evidence type="ECO:0000313" key="4">
    <source>
        <dbReference type="EMBL" id="OIQ84823.1"/>
    </source>
</evidence>
<dbReference type="EC" id="3.6.3.-" evidence="4"/>
<proteinExistence type="predicted"/>
<name>A0A1J5QYA7_9ZZZZ</name>
<reference evidence="4" key="1">
    <citation type="submission" date="2016-10" db="EMBL/GenBank/DDBJ databases">
        <title>Sequence of Gallionella enrichment culture.</title>
        <authorList>
            <person name="Poehlein A."/>
            <person name="Muehling M."/>
            <person name="Daniel R."/>
        </authorList>
    </citation>
    <scope>NUCLEOTIDE SEQUENCE</scope>
</reference>
<dbReference type="AlphaFoldDB" id="A0A1J5QYA7"/>
<organism evidence="4">
    <name type="scientific">mine drainage metagenome</name>
    <dbReference type="NCBI Taxonomy" id="410659"/>
    <lineage>
        <taxon>unclassified sequences</taxon>
        <taxon>metagenomes</taxon>
        <taxon>ecological metagenomes</taxon>
    </lineage>
</organism>
<dbReference type="InterPro" id="IPR050764">
    <property type="entry name" value="CbbQ/NirQ/NorQ/GpvN"/>
</dbReference>
<keyword evidence="1" id="KW-0547">Nucleotide-binding</keyword>
<dbReference type="Pfam" id="PF17863">
    <property type="entry name" value="AAA_lid_2"/>
    <property type="match status" value="1"/>
</dbReference>
<dbReference type="InterPro" id="IPR003593">
    <property type="entry name" value="AAA+_ATPase"/>
</dbReference>
<evidence type="ECO:0000256" key="1">
    <source>
        <dbReference type="ARBA" id="ARBA00022741"/>
    </source>
</evidence>
<gene>
    <name evidence="4" type="primary">ravA_3</name>
    <name evidence="4" type="ORF">GALL_333580</name>
</gene>